<dbReference type="RefSeq" id="WP_145194836.1">
    <property type="nucleotide sequence ID" value="NZ_CP036434.1"/>
</dbReference>
<sequence length="218" mass="23162">MDDPLPKKKSGAASCLIFGCVGLLLLGALMGGGGYFVLKKGMSAAADDIYARVSADTATMDLDPAERKEADELLLRLRDGVKSGEIGIMDAGKLVKALEDSDLLAYGGLLTAKTLIQSNGELSPEEKADGVLQMSRFADGMSRHLFTQADYDDLLGAIGEVGDRGSVKIDDEPTADEIRDMIARAKAKADEADLGQEGLQIDFLGELQRLVDEVLGPR</sequence>
<evidence type="ECO:0000313" key="3">
    <source>
        <dbReference type="Proteomes" id="UP000320390"/>
    </source>
</evidence>
<feature type="transmembrane region" description="Helical" evidence="1">
    <location>
        <begin position="12"/>
        <end position="38"/>
    </location>
</feature>
<evidence type="ECO:0000256" key="1">
    <source>
        <dbReference type="SAM" id="Phobius"/>
    </source>
</evidence>
<keyword evidence="1" id="KW-0472">Membrane</keyword>
<dbReference type="EMBL" id="CP036434">
    <property type="protein sequence ID" value="QDV05432.1"/>
    <property type="molecule type" value="Genomic_DNA"/>
</dbReference>
<dbReference type="PROSITE" id="PS51257">
    <property type="entry name" value="PROKAR_LIPOPROTEIN"/>
    <property type="match status" value="1"/>
</dbReference>
<dbReference type="AlphaFoldDB" id="A0A518EMW7"/>
<name>A0A518EMW7_9BACT</name>
<dbReference type="Proteomes" id="UP000320390">
    <property type="component" value="Chromosome"/>
</dbReference>
<gene>
    <name evidence="2" type="ORF">Poly30_09290</name>
</gene>
<organism evidence="2 3">
    <name type="scientific">Saltatorellus ferox</name>
    <dbReference type="NCBI Taxonomy" id="2528018"/>
    <lineage>
        <taxon>Bacteria</taxon>
        <taxon>Pseudomonadati</taxon>
        <taxon>Planctomycetota</taxon>
        <taxon>Planctomycetia</taxon>
        <taxon>Planctomycetia incertae sedis</taxon>
        <taxon>Saltatorellus</taxon>
    </lineage>
</organism>
<proteinExistence type="predicted"/>
<keyword evidence="1" id="KW-1133">Transmembrane helix</keyword>
<keyword evidence="3" id="KW-1185">Reference proteome</keyword>
<protein>
    <submittedName>
        <fullName evidence="2">Uncharacterized protein</fullName>
    </submittedName>
</protein>
<keyword evidence="1" id="KW-0812">Transmembrane</keyword>
<evidence type="ECO:0000313" key="2">
    <source>
        <dbReference type="EMBL" id="QDV05432.1"/>
    </source>
</evidence>
<accession>A0A518EMW7</accession>
<reference evidence="2 3" key="1">
    <citation type="submission" date="2019-02" db="EMBL/GenBank/DDBJ databases">
        <title>Deep-cultivation of Planctomycetes and their phenomic and genomic characterization uncovers novel biology.</title>
        <authorList>
            <person name="Wiegand S."/>
            <person name="Jogler M."/>
            <person name="Boedeker C."/>
            <person name="Pinto D."/>
            <person name="Vollmers J."/>
            <person name="Rivas-Marin E."/>
            <person name="Kohn T."/>
            <person name="Peeters S.H."/>
            <person name="Heuer A."/>
            <person name="Rast P."/>
            <person name="Oberbeckmann S."/>
            <person name="Bunk B."/>
            <person name="Jeske O."/>
            <person name="Meyerdierks A."/>
            <person name="Storesund J.E."/>
            <person name="Kallscheuer N."/>
            <person name="Luecker S."/>
            <person name="Lage O.M."/>
            <person name="Pohl T."/>
            <person name="Merkel B.J."/>
            <person name="Hornburger P."/>
            <person name="Mueller R.-W."/>
            <person name="Bruemmer F."/>
            <person name="Labrenz M."/>
            <person name="Spormann A.M."/>
            <person name="Op den Camp H."/>
            <person name="Overmann J."/>
            <person name="Amann R."/>
            <person name="Jetten M.S.M."/>
            <person name="Mascher T."/>
            <person name="Medema M.H."/>
            <person name="Devos D.P."/>
            <person name="Kaster A.-K."/>
            <person name="Ovreas L."/>
            <person name="Rohde M."/>
            <person name="Galperin M.Y."/>
            <person name="Jogler C."/>
        </authorList>
    </citation>
    <scope>NUCLEOTIDE SEQUENCE [LARGE SCALE GENOMIC DNA]</scope>
    <source>
        <strain evidence="2 3">Poly30</strain>
    </source>
</reference>